<comment type="caution">
    <text evidence="2">The sequence shown here is derived from an EMBL/GenBank/DDBJ whole genome shotgun (WGS) entry which is preliminary data.</text>
</comment>
<protein>
    <recommendedName>
        <fullName evidence="1">DUF3669 domain-containing protein</fullName>
    </recommendedName>
</protein>
<dbReference type="OrthoDB" id="2993351at2759"/>
<evidence type="ECO:0000313" key="2">
    <source>
        <dbReference type="EMBL" id="KAF4981575.1"/>
    </source>
</evidence>
<name>A0A8H4UQD7_9HYPO</name>
<sequence length="339" mass="38256">MQTKALNDLTTPSEQLQRIGMGFCGSVWAGTSALSNDETTSQPVACMKREDGGSGRSLANEYEIHQLVNAAITSKPQYVTKFSVPLCYGFLRKYHAQWPGIIPRLPSGSTACNALLSEKVQPVSDNARRLLTTIYAQGLDHEAILDDPKNQHCLVRPYLGRRRHKIRRLGRPTFFSLRNFPLHLDQMEGLGISIDPYAISMAEALAFLLWVVRIDANDIEFVLGHTNPDANNPLMIGNFGVLGPHSLWIMDFDCCRRLPMDEEGVGIAARCFWRNDPFYPRPGSWNSPDQRLWSIFRQHFLQASERMLQDEEASVRNLPALLIKKIIETRGAYDRGIIT</sequence>
<evidence type="ECO:0000313" key="3">
    <source>
        <dbReference type="Proteomes" id="UP000635477"/>
    </source>
</evidence>
<dbReference type="PANTHER" id="PTHR40780">
    <property type="entry name" value="DUF3669 DOMAIN-CONTAINING PROTEIN"/>
    <property type="match status" value="1"/>
</dbReference>
<feature type="domain" description="DUF3669" evidence="1">
    <location>
        <begin position="247"/>
        <end position="311"/>
    </location>
</feature>
<reference evidence="2" key="1">
    <citation type="journal article" date="2020" name="BMC Genomics">
        <title>Correction to: Identification and distribution of gene clusters required for synthesis of sphingolipid metabolism inhibitors in diverse species of the filamentous fungus Fusarium.</title>
        <authorList>
            <person name="Kim H.S."/>
            <person name="Lohmar J.M."/>
            <person name="Busman M."/>
            <person name="Brown D.W."/>
            <person name="Naumann T.A."/>
            <person name="Divon H.H."/>
            <person name="Lysoe E."/>
            <person name="Uhlig S."/>
            <person name="Proctor R.H."/>
        </authorList>
    </citation>
    <scope>NUCLEOTIDE SEQUENCE</scope>
    <source>
        <strain evidence="2">NRRL 22465</strain>
    </source>
</reference>
<proteinExistence type="predicted"/>
<reference evidence="2" key="2">
    <citation type="submission" date="2020-05" db="EMBL/GenBank/DDBJ databases">
        <authorList>
            <person name="Kim H.-S."/>
            <person name="Proctor R.H."/>
            <person name="Brown D.W."/>
        </authorList>
    </citation>
    <scope>NUCLEOTIDE SEQUENCE</scope>
    <source>
        <strain evidence="2">NRRL 22465</strain>
    </source>
</reference>
<gene>
    <name evidence="2" type="ORF">FZEAL_2641</name>
</gene>
<dbReference type="Proteomes" id="UP000635477">
    <property type="component" value="Unassembled WGS sequence"/>
</dbReference>
<dbReference type="AlphaFoldDB" id="A0A8H4UQD7"/>
<dbReference type="EMBL" id="JABEYC010000160">
    <property type="protein sequence ID" value="KAF4981575.1"/>
    <property type="molecule type" value="Genomic_DNA"/>
</dbReference>
<keyword evidence="3" id="KW-1185">Reference proteome</keyword>
<dbReference type="Pfam" id="PF12417">
    <property type="entry name" value="DUF3669"/>
    <property type="match status" value="1"/>
</dbReference>
<accession>A0A8H4UQD7</accession>
<dbReference type="PANTHER" id="PTHR40780:SF3">
    <property type="entry name" value="DUF3669 DOMAIN-CONTAINING PROTEIN"/>
    <property type="match status" value="1"/>
</dbReference>
<evidence type="ECO:0000259" key="1">
    <source>
        <dbReference type="Pfam" id="PF12417"/>
    </source>
</evidence>
<dbReference type="InterPro" id="IPR022137">
    <property type="entry name" value="Znf_prot_DUF3669"/>
</dbReference>
<organism evidence="2 3">
    <name type="scientific">Fusarium zealandicum</name>
    <dbReference type="NCBI Taxonomy" id="1053134"/>
    <lineage>
        <taxon>Eukaryota</taxon>
        <taxon>Fungi</taxon>
        <taxon>Dikarya</taxon>
        <taxon>Ascomycota</taxon>
        <taxon>Pezizomycotina</taxon>
        <taxon>Sordariomycetes</taxon>
        <taxon>Hypocreomycetidae</taxon>
        <taxon>Hypocreales</taxon>
        <taxon>Nectriaceae</taxon>
        <taxon>Fusarium</taxon>
        <taxon>Fusarium staphyleae species complex</taxon>
    </lineage>
</organism>